<feature type="region of interest" description="Disordered" evidence="1">
    <location>
        <begin position="2265"/>
        <end position="2287"/>
    </location>
</feature>
<feature type="region of interest" description="Disordered" evidence="1">
    <location>
        <begin position="3440"/>
        <end position="3459"/>
    </location>
</feature>
<feature type="region of interest" description="Disordered" evidence="1">
    <location>
        <begin position="4484"/>
        <end position="4508"/>
    </location>
</feature>
<feature type="region of interest" description="Disordered" evidence="1">
    <location>
        <begin position="2504"/>
        <end position="2523"/>
    </location>
</feature>
<evidence type="ECO:0000313" key="3">
    <source>
        <dbReference type="Proteomes" id="UP001321473"/>
    </source>
</evidence>
<keyword evidence="3" id="KW-1185">Reference proteome</keyword>
<feature type="compositionally biased region" description="Low complexity" evidence="1">
    <location>
        <begin position="3191"/>
        <end position="3206"/>
    </location>
</feature>
<feature type="region of interest" description="Disordered" evidence="1">
    <location>
        <begin position="3554"/>
        <end position="3579"/>
    </location>
</feature>
<feature type="region of interest" description="Disordered" evidence="1">
    <location>
        <begin position="3191"/>
        <end position="3218"/>
    </location>
</feature>
<feature type="compositionally biased region" description="Low complexity" evidence="1">
    <location>
        <begin position="3673"/>
        <end position="3685"/>
    </location>
</feature>
<feature type="region of interest" description="Disordered" evidence="1">
    <location>
        <begin position="1788"/>
        <end position="1807"/>
    </location>
</feature>
<feature type="region of interest" description="Disordered" evidence="1">
    <location>
        <begin position="579"/>
        <end position="600"/>
    </location>
</feature>
<feature type="compositionally biased region" description="Low complexity" evidence="1">
    <location>
        <begin position="4602"/>
        <end position="4614"/>
    </location>
</feature>
<accession>A0AAQ4EKI5</accession>
<feature type="region of interest" description="Disordered" evidence="1">
    <location>
        <begin position="1"/>
        <end position="26"/>
    </location>
</feature>
<feature type="region of interest" description="Disordered" evidence="1">
    <location>
        <begin position="2618"/>
        <end position="2646"/>
    </location>
</feature>
<feature type="region of interest" description="Disordered" evidence="1">
    <location>
        <begin position="4602"/>
        <end position="4631"/>
    </location>
</feature>
<feature type="region of interest" description="Disordered" evidence="1">
    <location>
        <begin position="2984"/>
        <end position="3005"/>
    </location>
</feature>
<feature type="region of interest" description="Disordered" evidence="1">
    <location>
        <begin position="4009"/>
        <end position="4032"/>
    </location>
</feature>
<protein>
    <submittedName>
        <fullName evidence="2">Uncharacterized protein</fullName>
    </submittedName>
</protein>
<feature type="region of interest" description="Disordered" evidence="1">
    <location>
        <begin position="1191"/>
        <end position="1220"/>
    </location>
</feature>
<comment type="caution">
    <text evidence="2">The sequence shown here is derived from an EMBL/GenBank/DDBJ whole genome shotgun (WGS) entry which is preliminary data.</text>
</comment>
<dbReference type="Proteomes" id="UP001321473">
    <property type="component" value="Unassembled WGS sequence"/>
</dbReference>
<dbReference type="EMBL" id="JARKHS020014774">
    <property type="protein sequence ID" value="KAK8774963.1"/>
    <property type="molecule type" value="Genomic_DNA"/>
</dbReference>
<evidence type="ECO:0000313" key="2">
    <source>
        <dbReference type="EMBL" id="KAK8774963.1"/>
    </source>
</evidence>
<feature type="region of interest" description="Disordered" evidence="1">
    <location>
        <begin position="2147"/>
        <end position="2166"/>
    </location>
</feature>
<feature type="region of interest" description="Disordered" evidence="1">
    <location>
        <begin position="4840"/>
        <end position="4859"/>
    </location>
</feature>
<gene>
    <name evidence="2" type="ORF">V5799_010505</name>
</gene>
<sequence length="4880" mass="474775">MGSTLRYGRTAIGQSDAAPGEGGYPLGATQASEASVASAASSGVQVANGASMSSGPREDGLTTTQNTITATAHNKADEGASSDAAVVTPSVATPYKPVSTADGLPTITAARGAYAAGTSSRGSTLRYGRTAIGRSNAASGEGAYSLRATQASEASVVSAASSGVQVANGASMSSGPREDSLTTTQNTITATAKDKAEEGASNDAAVVTPSVATPYLPVSNADGLPKITAARGAYAAGTSSRGSTLRYGRTESGGIKSGPGEGVYTVGATEASEASVTSAASLGVRVANGASMSSGPREDGLTATQNTITTTAQDKAEEGASNDAAVVTPSAATPYLHVSNADGLPTITAARGAYAAGTSSRGSTLRYGRTESGGIKSRPGEGVYTVGGTEASEASVTSAASLGVRVANGASMSSELREGGLTTARNNITAMALDAAKEGAAGETAAVKPSVATAYLRVSTADGQSAITAASGASAAGTSAMGSTLRYGRTAVGRSNDAPVEGAYPLGATHASGASVASAANSGVRVANPASISSALREGGLTTTRNTITATAQDKVEEGASNDAAAVKPSVATAYLPASTADGPSATTAASGASAAGTSAMGSSLRYGRTAVGRSNAAPGEGAYPLGATQASGASVASAESSGARVAKPASISSALREGGLTTTRNTITAAAHDMAKEGAAGEAGLVKPSVATAYIPASTADGPSAIIAASGASLAGTSAMGSTLRYARTAIGRSNAAPAEAAYPLGATQASEASVASAVSSEVQVANGASMSSGTREDGLTTTQNTITTTAQDKAEEGASNDAAVVTPSVTTPYLPVSNADGLPTITAARGAYADGTSRGSTLRYGRAESGGIESGPGEGVYTVGGTEGSEASVTSAASLGVRVANGASMSSDLREGGLTTTRNTITAMALDAAKEGAAGETAAVKPSVATAYLPVSTADGPSAITAASGASAAGTSAMGSTLRYGRTAVRRSNAAPVEGAYPLGATQASGASVASAASLGIRVANPASISSALREGGLTTTRNTITATAQDKAEEGASNDAAVVTPSVATPYLTVSNADGLPTITAARGAYAAGTTSRGSNLRYGRAEIGGIKSGPGEGVYTLGATEASGASVASAVSSEVQVANGASMSSGPREDGLTTTQNTITATAQDKAEEGASSNAAVATPSVATPYLPVTTADGHPTITAARGAYASGTSSRGSTLRYGRTESGGIKSGPGERAYPLGATEASEASVASAAISGVRVSTAASISSELREGGLTTTRNTITAAAHDMAKERAAGEAGLVKPSVATAYIPASTADDSSAIIAASGASLAGTSAMGSTLRYGRTAIGRSNAAPAEAAYPLGATQASEASVASAASSGVRVANAASISSGLREGGLTATRNTITATAHDMVKEGAAGEAALVKPSVATAYIPASTADGSSAIIAASGAAQAGTSALGSTLRYGRTAIGRSNAAPAEAAYPLGATQASEASVASAVSSEVQVANGASMSSGPRDGGLRTTQNTITAMAQDNAEEGASSDAAVVTPSVATPYLPVSNADGLPTITAARGAYAAGTSSRGSTLRSGPGEGVYTVGGTEASEASVTSAASLGVRVANGASMSSDRREGGLTTTRNTITAMALDAAKEGAAGEIAAVKPSVATAYLPFSTADGRSAITAASGASAVGTSAMGSTLRYGRTAVGRSNAAPVEGAYPLGATQASGASVASAVSSEVQVANGASMSSGPREDGLTTTQNTITATAQDKAEEGASSDAAVVTPSVATPYLPVSTADGLPTITAARGAYAAGTSSRGSTLRYGSTESGGIKSGPGEGAYPLGATEASEASVAFAASSGIQVANGASMSSGPREDGLTTTQNTITTTAQDKADEGASNDAAVVTPSVATPYLRVSNADGLRTITAARGAYAAGTSMGSTLRHGRTESGGIKSGPGEGVYTLGATEASGASVASAVSSEVQVANGASMSSGPREDGLTTTQNTITTTTQDKAEEGASSDAAVVTPSVATPYLTVTTAGGLPTITAARGAYAAGTSSRGSTLRYGRTESGGIKSDRGGVYTLGATEASGASVASAVSSQVQVANGASMSSGPQEDGLTTTQNTITATAQDKVEEGASNDAAVVTPSVATPYLPVSNADGLRTITAARGAYAAGTSMGSTLRHGRTESGGIKSGPGEGAYPLGETEASEASVAFAASSGIQVANGASMSSGPREDGLTTTQNTITTTAQDKAEEGASNDAAVVTPSVPTPYLRVSNTDGLPTITAARGAYAAGTSSRGSTLRYGRTESGGIESGPGEGVYTVGGTEASEASVTSAASLGVRVANPASISSALRESGLRTTRNTITATAQDNAEEGASNDAAVVTPSVATPYLTVSNADGLPTITAARGAYAAGTPSRGSTLRYGRTEIGGIKSGPGGVYTLGATDASGASVASAVSSEVQVANGASMSSGPREDGLTTTQNTITATAQDKAEEGASGDAAVVTPSVATPYLPVTTADGLPTITAARGAYAAGTSSRGSTLRYGRTESGGIKSGPGERVYTLGATEASGASVASAVSSEVQVANGASMSSGHREDGLTTTQNTITETAQDKAEEGASGDGAIVTPSVATPYLLVTTADGLPTITAARGAYAAGTSSRGSTLRYGRTESGGIKSGPGEGAYRLGATEASEASVASAASSGVRVSNAASISSELREGGLTTTRNTITAAAHDMAKEGAAGEAGLVKPSLATAYLPVSTADGPSAITAASGASAAGTSAMVSSLRYGRTAIGRSNAAPAEAVYPLGATQASEASVASAESSGARVANPASISSALREGGLTTTRNTITAAAHDMAKEGAAGEAGLVKPSVATAYIPASTADGSSAIIAASGASLAGTEAMGSTLRYGRTAIGRSNAAPAEAAYPLGATQASEASVASAVSSEVQVANGASMSSGPRTEGLTTTQNTITATAQDKAEEGASSDAAVVTPSVATPYLPVSTADGLPTITAARGAYAAGTSSRGSTLRYGRTESGGIKSGPGEGAYPLGATEASEASVAFAASSGIQVANGASMSSEPREDGLTTTQNTITTTAQDKADEGASNDAAVVTPSVATPYLPVSNADGLPTITAARGAYAAGTSRGSTLRHGRTESGGIKSGPGEGAYPLGETEASEASVAFAASSGIQVANGASMSSEPREDGLTTTQNTITTTAQDKAEEADGPSAITAASGASAAGTSAMGSTLRHGRTAVGRSNAAPVEGAYPLGATHASGASVASAASSGVRVANPASISSALREGGLRTTRNTITATAQDKAEEGASNDAAVVTPSVATPYLTVSNADGLPTITAARGAYAAGTPSRGSTLRYGRTEIGGIKSGPGGVYTLGATDASGASVASAVSSEVQVANGASMSSGPREDGLTTTQNTITATAQDKAEEGASGDAAVVTPSVATPYLPVSTADGLPTITAARGAYAAGTSSRGSTLRYGRTESGGIKSGPGERVYTLGATEASGASVASAVSSEVQVANGASMSSGPREDGLTTTQNTITETAQDKAEEGASGDAAVVTPSVATPYLPVTTADGLPTITAARGAYAAGTSSRGSTLRYGRTESGGIKSGPGERVYTLGATEASGASVASAVSSEVQVANGASMSSGPREDGLTTTQNTITETAQDKAEEGASGDAAVVTPSVATPYLPVTTADGLPTRTAARGAYAAGTSSRGSTLRYGRTESGGIKSGPGEGAYRLGATEASEASVASAASSGVRVSNAASISSELREGGLTTTRNTITAADGPSAITAASGASAAGTSAMVSSLRYGRTAIRRSNAAPAEAAYPLGATQASEASVASAVSSGARVANPASISSALREGGLTTTRNTITAAAHDMAKEGAAGEAGLVKPSVATAYIPASTADGSSAIIAASGASLAGTEAMGSTLRYGRTAIGRSNAAPAEAAYPLGATQASEASVASAVSSEVQVANGASMSSGPRTEGLTTTQNTITATAQDKAEEGASSDAAVVTPSVATPYLPVSTADGLPTITAARGAYAAGTSSRGSTLRYGRTESGGIKSGPGEGAYPLGATEASEASVAFAASSGIQVANGASMSSEPREDGLTTTQNTITTTAQDKAEEGASNDAAVVTPSVPTPYLRVSNTDGPSAITAASGASAAGTSAMGSTLRHRRTAVGRSNAAPVEGAYPLGATHASGASVASAASSGVRVANPASISSALREGGLRTTRNTITATAQDKAEEGASNDAAVVTPSVATPYLTVSNADGLPTITAARGAYAAGTPSRGSTLRYGRTEIGGIKSGPGGVYTLGATDASGASVASAVSSEVQVANGASMSSGPREDGLTTTQNTITATAQDKAEEGASGDAAVVTPSVATPYLPVTTADGLPTITAARGAYAAGTSSRGSTLRYGRTESGGIKSGPGERVYTLGATEASGASVASAVSSEVQVANGASMSSGPREDGLTTTQNTITETAQDKAEEGASGDAAVVTPSVATPYLPVTTADGLPTITAARGAYAAGTSSRGSTLRYGRTESGGIKSGPGERVYTLGATEASGASVASAVSSDVQVANGASMSSGPREDGLTTTQNTITETAQDKAEEGASGDAAVVTPSVATPYLPVTTADGLPTRTAARGAYAAGTSSRGSTLRYGRTESGGIKSGPGEGAYRLGATEASEASVASAASSGVRVSNAASISSELREGGLTTTRNTITAADGPSAITAASGASAAGTSAMVSSLRYGRTAIRRSNAAPAEAAYPLGATQASEASVASAVSSEVQVANGASMSSGPRTDGLTTTQNTITATAQDKAEEGASSDAAVVTPSVATPYLPVSTADGLPTITAARGAYAAGHHQGLNSKIRKDRKWRNKIRTRRRSIPIRSNTKLQKHQWPSQQVREYKLPTELRCPQDLEKTA</sequence>
<feature type="region of interest" description="Disordered" evidence="1">
    <location>
        <begin position="2026"/>
        <end position="2047"/>
    </location>
</feature>
<name>A0AAQ4EKI5_AMBAM</name>
<feature type="region of interest" description="Disordered" evidence="1">
    <location>
        <begin position="359"/>
        <end position="380"/>
    </location>
</feature>
<organism evidence="2 3">
    <name type="scientific">Amblyomma americanum</name>
    <name type="common">Lone star tick</name>
    <dbReference type="NCBI Taxonomy" id="6943"/>
    <lineage>
        <taxon>Eukaryota</taxon>
        <taxon>Metazoa</taxon>
        <taxon>Ecdysozoa</taxon>
        <taxon>Arthropoda</taxon>
        <taxon>Chelicerata</taxon>
        <taxon>Arachnida</taxon>
        <taxon>Acari</taxon>
        <taxon>Parasitiformes</taxon>
        <taxon>Ixodida</taxon>
        <taxon>Ixodoidea</taxon>
        <taxon>Ixodidae</taxon>
        <taxon>Amblyomminae</taxon>
        <taxon>Amblyomma</taxon>
    </lineage>
</organism>
<feature type="compositionally biased region" description="Polar residues" evidence="1">
    <location>
        <begin position="1788"/>
        <end position="1801"/>
    </location>
</feature>
<feature type="region of interest" description="Disordered" evidence="1">
    <location>
        <begin position="4363"/>
        <end position="4390"/>
    </location>
</feature>
<reference evidence="2 3" key="1">
    <citation type="journal article" date="2023" name="Arcadia Sci">
        <title>De novo assembly of a long-read Amblyomma americanum tick genome.</title>
        <authorList>
            <person name="Chou S."/>
            <person name="Poskanzer K.E."/>
            <person name="Rollins M."/>
            <person name="Thuy-Boun P.S."/>
        </authorList>
    </citation>
    <scope>NUCLEOTIDE SEQUENCE [LARGE SCALE GENOMIC DNA]</scope>
    <source>
        <strain evidence="2">F_SG_1</strain>
        <tissue evidence="2">Salivary glands</tissue>
    </source>
</reference>
<feature type="region of interest" description="Disordered" evidence="1">
    <location>
        <begin position="3673"/>
        <end position="3702"/>
    </location>
</feature>
<proteinExistence type="predicted"/>
<evidence type="ECO:0000256" key="1">
    <source>
        <dbReference type="SAM" id="MobiDB-lite"/>
    </source>
</evidence>
<feature type="region of interest" description="Disordered" evidence="1">
    <location>
        <begin position="3102"/>
        <end position="3126"/>
    </location>
</feature>